<dbReference type="OMA" id="HHWEHVL"/>
<sequence length="312" mass="36988">MSFMPERITSIEMRDLLAVFPDETEILRTLKFFYKRECARQNTVTRKAIKRNEMIETKIDRFGPKATDRNEWDIGIFDQNGNIVYGLWHNTLHNRVPKQAVRDYRHRHLLRQAAMFGQKLIVDLDYDEFMKQYEIRLLATQIGMLYYENRVNHNFPECLPFDVHFTNCGKAQKTLQALNKHIKRMDQLRDYFHEESYLNLPQLFPKQRLVYLSPHSRESLRNYSHDDIYILGAYNDRSTRLKVSNVKAENEGIRCYRLPLAENVIWGHGSMNLCLNQCSNMLHAVKATGDWQTAIQIGVPQRKLVRNDKDDF</sequence>
<dbReference type="PANTHER" id="PTHR13563:SF5">
    <property type="entry name" value="TRNA METHYLTRANSFERASE 10 HOMOLOG C"/>
    <property type="match status" value="1"/>
</dbReference>
<evidence type="ECO:0000256" key="3">
    <source>
        <dbReference type="ARBA" id="ARBA00022679"/>
    </source>
</evidence>
<keyword evidence="2" id="KW-0489">Methyltransferase</keyword>
<dbReference type="GO" id="GO:0005739">
    <property type="term" value="C:mitochondrion"/>
    <property type="evidence" value="ECO:0007669"/>
    <property type="project" value="UniProtKB-SubCell"/>
</dbReference>
<dbReference type="Proteomes" id="UP001142055">
    <property type="component" value="Chromosome 3"/>
</dbReference>
<dbReference type="GO" id="GO:0097745">
    <property type="term" value="P:mitochondrial tRNA 5'-end processing"/>
    <property type="evidence" value="ECO:0007669"/>
    <property type="project" value="TreeGrafter"/>
</dbReference>
<evidence type="ECO:0000256" key="9">
    <source>
        <dbReference type="ARBA" id="ARBA00029803"/>
    </source>
</evidence>
<evidence type="ECO:0000256" key="1">
    <source>
        <dbReference type="ARBA" id="ARBA00004173"/>
    </source>
</evidence>
<dbReference type="PANTHER" id="PTHR13563">
    <property type="entry name" value="TRNA (GUANINE-9-) METHYLTRANSFERASE"/>
    <property type="match status" value="1"/>
</dbReference>
<dbReference type="Gene3D" id="3.40.1280.30">
    <property type="match status" value="1"/>
</dbReference>
<proteinExistence type="predicted"/>
<evidence type="ECO:0000256" key="4">
    <source>
        <dbReference type="ARBA" id="ARBA00022691"/>
    </source>
</evidence>
<comment type="caution">
    <text evidence="11">The sequence shown here is derived from an EMBL/GenBank/DDBJ whole genome shotgun (WGS) entry which is preliminary data.</text>
</comment>
<keyword evidence="8" id="KW-0496">Mitochondrion</keyword>
<dbReference type="AlphaFoldDB" id="A0A9Q0M1L8"/>
<dbReference type="GO" id="GO:0005654">
    <property type="term" value="C:nucleoplasm"/>
    <property type="evidence" value="ECO:0007669"/>
    <property type="project" value="TreeGrafter"/>
</dbReference>
<dbReference type="InterPro" id="IPR038459">
    <property type="entry name" value="MT_TRM10-typ_sf"/>
</dbReference>
<keyword evidence="5" id="KW-0819">tRNA processing</keyword>
<dbReference type="GO" id="GO:0032259">
    <property type="term" value="P:methylation"/>
    <property type="evidence" value="ECO:0007669"/>
    <property type="project" value="UniProtKB-KW"/>
</dbReference>
<evidence type="ECO:0000256" key="5">
    <source>
        <dbReference type="ARBA" id="ARBA00022694"/>
    </source>
</evidence>
<feature type="domain" description="SAM-dependent MTase TRM10-type" evidence="10">
    <location>
        <begin position="106"/>
        <end position="306"/>
    </location>
</feature>
<evidence type="ECO:0000259" key="10">
    <source>
        <dbReference type="PROSITE" id="PS51675"/>
    </source>
</evidence>
<reference evidence="11" key="1">
    <citation type="submission" date="2022-12" db="EMBL/GenBank/DDBJ databases">
        <title>Genome assemblies of Blomia tropicalis.</title>
        <authorList>
            <person name="Cui Y."/>
        </authorList>
    </citation>
    <scope>NUCLEOTIDE SEQUENCE</scope>
    <source>
        <tissue evidence="11">Adult mites</tissue>
    </source>
</reference>
<keyword evidence="6" id="KW-0809">Transit peptide</keyword>
<keyword evidence="7" id="KW-0175">Coiled coil</keyword>
<keyword evidence="12" id="KW-1185">Reference proteome</keyword>
<keyword evidence="3" id="KW-0808">Transferase</keyword>
<evidence type="ECO:0000313" key="12">
    <source>
        <dbReference type="Proteomes" id="UP001142055"/>
    </source>
</evidence>
<dbReference type="GO" id="GO:0070131">
    <property type="term" value="P:positive regulation of mitochondrial translation"/>
    <property type="evidence" value="ECO:0007669"/>
    <property type="project" value="TreeGrafter"/>
</dbReference>
<evidence type="ECO:0000313" key="11">
    <source>
        <dbReference type="EMBL" id="KAJ6217234.1"/>
    </source>
</evidence>
<evidence type="ECO:0000256" key="6">
    <source>
        <dbReference type="ARBA" id="ARBA00022946"/>
    </source>
</evidence>
<dbReference type="GO" id="GO:0008168">
    <property type="term" value="F:methyltransferase activity"/>
    <property type="evidence" value="ECO:0007669"/>
    <property type="project" value="UniProtKB-KW"/>
</dbReference>
<evidence type="ECO:0000256" key="8">
    <source>
        <dbReference type="ARBA" id="ARBA00023128"/>
    </source>
</evidence>
<accession>A0A9Q0M1L8</accession>
<protein>
    <recommendedName>
        <fullName evidence="9">RNA (guanine-9-)-methyltransferase domain-containing protein 1</fullName>
    </recommendedName>
</protein>
<dbReference type="InterPro" id="IPR007356">
    <property type="entry name" value="tRNA_m1G_MeTrfase_euk"/>
</dbReference>
<evidence type="ECO:0000256" key="2">
    <source>
        <dbReference type="ARBA" id="ARBA00022603"/>
    </source>
</evidence>
<dbReference type="CDD" id="cd18102">
    <property type="entry name" value="Trm10_MRRP1"/>
    <property type="match status" value="1"/>
</dbReference>
<keyword evidence="4" id="KW-0949">S-adenosyl-L-methionine</keyword>
<organism evidence="11 12">
    <name type="scientific">Blomia tropicalis</name>
    <name type="common">Mite</name>
    <dbReference type="NCBI Taxonomy" id="40697"/>
    <lineage>
        <taxon>Eukaryota</taxon>
        <taxon>Metazoa</taxon>
        <taxon>Ecdysozoa</taxon>
        <taxon>Arthropoda</taxon>
        <taxon>Chelicerata</taxon>
        <taxon>Arachnida</taxon>
        <taxon>Acari</taxon>
        <taxon>Acariformes</taxon>
        <taxon>Sarcoptiformes</taxon>
        <taxon>Astigmata</taxon>
        <taxon>Glycyphagoidea</taxon>
        <taxon>Echimyopodidae</taxon>
        <taxon>Blomia</taxon>
    </lineage>
</organism>
<dbReference type="PROSITE" id="PS51675">
    <property type="entry name" value="SAM_MT_TRM10"/>
    <property type="match status" value="1"/>
</dbReference>
<dbReference type="EMBL" id="JAPWDV010000003">
    <property type="protein sequence ID" value="KAJ6217234.1"/>
    <property type="molecule type" value="Genomic_DNA"/>
</dbReference>
<dbReference type="GO" id="GO:0000049">
    <property type="term" value="F:tRNA binding"/>
    <property type="evidence" value="ECO:0007669"/>
    <property type="project" value="TreeGrafter"/>
</dbReference>
<dbReference type="InterPro" id="IPR028564">
    <property type="entry name" value="MT_TRM10-typ"/>
</dbReference>
<name>A0A9Q0M1L8_BLOTA</name>
<gene>
    <name evidence="11" type="ORF">RDWZM_008391</name>
</gene>
<comment type="subcellular location">
    <subcellularLocation>
        <location evidence="1">Mitochondrion</location>
    </subcellularLocation>
</comment>
<evidence type="ECO:0000256" key="7">
    <source>
        <dbReference type="ARBA" id="ARBA00023054"/>
    </source>
</evidence>
<dbReference type="InterPro" id="IPR025812">
    <property type="entry name" value="Trm10_C_MTase_dom"/>
</dbReference>